<dbReference type="AlphaFoldDB" id="A0A5D3EKP6"/>
<gene>
    <name evidence="2" type="ORF">FNJ60_00220</name>
</gene>
<evidence type="ECO:0000256" key="1">
    <source>
        <dbReference type="SAM" id="MobiDB-lite"/>
    </source>
</evidence>
<evidence type="ECO:0000313" key="3">
    <source>
        <dbReference type="Proteomes" id="UP000324383"/>
    </source>
</evidence>
<dbReference type="RefSeq" id="WP_148730063.1">
    <property type="nucleotide sequence ID" value="NZ_CAMBON010000013.1"/>
</dbReference>
<organism evidence="2 3">
    <name type="scientific">Bacteroides pyogenes</name>
    <dbReference type="NCBI Taxonomy" id="310300"/>
    <lineage>
        <taxon>Bacteria</taxon>
        <taxon>Pseudomonadati</taxon>
        <taxon>Bacteroidota</taxon>
        <taxon>Bacteroidia</taxon>
        <taxon>Bacteroidales</taxon>
        <taxon>Bacteroidaceae</taxon>
        <taxon>Bacteroides</taxon>
    </lineage>
</organism>
<evidence type="ECO:0000313" key="2">
    <source>
        <dbReference type="EMBL" id="TYK35575.1"/>
    </source>
</evidence>
<comment type="caution">
    <text evidence="2">The sequence shown here is derived from an EMBL/GenBank/DDBJ whole genome shotgun (WGS) entry which is preliminary data.</text>
</comment>
<dbReference type="EMBL" id="VKLW01000001">
    <property type="protein sequence ID" value="TYK35575.1"/>
    <property type="molecule type" value="Genomic_DNA"/>
</dbReference>
<proteinExistence type="predicted"/>
<sequence>MEKVRNDIKKAVIKKDRLNVNFNESFTESNYTNGVSKSCDQIIHYDLRQAFDRLKVHLIALCEQPEAERINSDSIQSPGFAETFPNYSIVGYSHSSQDAIDGVTIYGTKMLKSGGVINLDIWTPLSDSDYPYLDALSLDIQACDWEVSEYLFSGKWGVKQDMLDFEVDEPAEADLEEKPKKRGRKKKEETVRTIDIYA</sequence>
<dbReference type="Proteomes" id="UP000324383">
    <property type="component" value="Unassembled WGS sequence"/>
</dbReference>
<name>A0A5D3EKP6_9BACE</name>
<reference evidence="2 3" key="1">
    <citation type="submission" date="2019-07" db="EMBL/GenBank/DDBJ databases">
        <title>Draft Genome Sequences of Bacteroides pyogenes Strains Isolated from the Uterus Holstein Dairy Cows with Metritis.</title>
        <authorList>
            <person name="Cunha F."/>
            <person name="Galvao K.N."/>
            <person name="Jeon S.J."/>
            <person name="Jeong K.C."/>
        </authorList>
    </citation>
    <scope>NUCLEOTIDE SEQUENCE [LARGE SCALE GENOMIC DNA]</scope>
    <source>
        <strain evidence="2 3">KG-31</strain>
    </source>
</reference>
<keyword evidence="3" id="KW-1185">Reference proteome</keyword>
<protein>
    <submittedName>
        <fullName evidence="2">Uncharacterized protein</fullName>
    </submittedName>
</protein>
<feature type="region of interest" description="Disordered" evidence="1">
    <location>
        <begin position="174"/>
        <end position="198"/>
    </location>
</feature>
<accession>A0A5D3EKP6</accession>